<sequence length="372" mass="38742">MGHPARRPRHQRRGWGAPVVSRLIAATVAAVALLGTGAGWARGNPIAFRPSPIAAPAGAHPVGRIDTALTDPDRDRTIVVSVWYPALEVGSPAAYVPAAGSAAQARIAAVSASWMHATAAAVRMVGAKAAATQGAPVAGDRLPVVVASPGMGTPRWILSGLATDLASRGYVVVVIDHTGESPAVQFPDGRIILGTPPTTDTDYMRRQLHARTADLRLMLDRLAVLPIVGAHLDLGRIAALGHSYGGTTAVQLAAADSRVRAVVALDAPAGWDGVADAPTLDLPVLSLDLTGVWASSWNEFRGNRFEVVSMRNAGHYTATDLPAFGCGADLCGTVPSDRAAIVSRGVVGSWLDRWLRGMDSPKFTAPELKGRT</sequence>
<evidence type="ECO:0000256" key="1">
    <source>
        <dbReference type="ARBA" id="ARBA00022801"/>
    </source>
</evidence>
<name>A0A2T2Z8D3_9NOCA</name>
<dbReference type="PANTHER" id="PTHR10272:SF0">
    <property type="entry name" value="PLATELET-ACTIVATING FACTOR ACETYLHYDROLASE"/>
    <property type="match status" value="1"/>
</dbReference>
<keyword evidence="3" id="KW-0443">Lipid metabolism</keyword>
<dbReference type="AlphaFoldDB" id="A0A2T2Z8D3"/>
<gene>
    <name evidence="4" type="ORF">C8259_09235</name>
</gene>
<accession>A0A2T2Z8D3</accession>
<reference evidence="4 5" key="1">
    <citation type="submission" date="2018-02" db="EMBL/GenBank/DDBJ databases">
        <title>8 Nocardia nova and 1 Nocardia cyriacigeorgica strain used for evolution to TMP-SMX.</title>
        <authorList>
            <person name="Mehta H."/>
            <person name="Weng J."/>
            <person name="Shamoo Y."/>
        </authorList>
    </citation>
    <scope>NUCLEOTIDE SEQUENCE [LARGE SCALE GENOMIC DNA]</scope>
    <source>
        <strain evidence="4 5">ATCC 33727</strain>
    </source>
</reference>
<comment type="caution">
    <text evidence="4">The sequence shown here is derived from an EMBL/GenBank/DDBJ whole genome shotgun (WGS) entry which is preliminary data.</text>
</comment>
<evidence type="ECO:0000313" key="5">
    <source>
        <dbReference type="Proteomes" id="UP000241647"/>
    </source>
</evidence>
<dbReference type="Gene3D" id="3.40.50.1820">
    <property type="entry name" value="alpha/beta hydrolase"/>
    <property type="match status" value="1"/>
</dbReference>
<dbReference type="EMBL" id="PYHS01000004">
    <property type="protein sequence ID" value="PSR64018.1"/>
    <property type="molecule type" value="Genomic_DNA"/>
</dbReference>
<evidence type="ECO:0000256" key="2">
    <source>
        <dbReference type="ARBA" id="ARBA00022963"/>
    </source>
</evidence>
<evidence type="ECO:0008006" key="6">
    <source>
        <dbReference type="Google" id="ProtNLM"/>
    </source>
</evidence>
<protein>
    <recommendedName>
        <fullName evidence="6">Alpha/beta hydrolase</fullName>
    </recommendedName>
</protein>
<organism evidence="4 5">
    <name type="scientific">Nocardia nova</name>
    <dbReference type="NCBI Taxonomy" id="37330"/>
    <lineage>
        <taxon>Bacteria</taxon>
        <taxon>Bacillati</taxon>
        <taxon>Actinomycetota</taxon>
        <taxon>Actinomycetes</taxon>
        <taxon>Mycobacteriales</taxon>
        <taxon>Nocardiaceae</taxon>
        <taxon>Nocardia</taxon>
    </lineage>
</organism>
<dbReference type="PANTHER" id="PTHR10272">
    <property type="entry name" value="PLATELET-ACTIVATING FACTOR ACETYLHYDROLASE"/>
    <property type="match status" value="1"/>
</dbReference>
<dbReference type="SUPFAM" id="SSF53474">
    <property type="entry name" value="alpha/beta-Hydrolases"/>
    <property type="match status" value="1"/>
</dbReference>
<dbReference type="GO" id="GO:0016042">
    <property type="term" value="P:lipid catabolic process"/>
    <property type="evidence" value="ECO:0007669"/>
    <property type="project" value="UniProtKB-KW"/>
</dbReference>
<dbReference type="GO" id="GO:0003847">
    <property type="term" value="F:1-alkyl-2-acetylglycerophosphocholine esterase activity"/>
    <property type="evidence" value="ECO:0007669"/>
    <property type="project" value="TreeGrafter"/>
</dbReference>
<keyword evidence="2" id="KW-0442">Lipid degradation</keyword>
<proteinExistence type="predicted"/>
<keyword evidence="1" id="KW-0378">Hydrolase</keyword>
<evidence type="ECO:0000313" key="4">
    <source>
        <dbReference type="EMBL" id="PSR64018.1"/>
    </source>
</evidence>
<evidence type="ECO:0000256" key="3">
    <source>
        <dbReference type="ARBA" id="ARBA00023098"/>
    </source>
</evidence>
<dbReference type="Pfam" id="PF03403">
    <property type="entry name" value="PAF-AH_p_II"/>
    <property type="match status" value="1"/>
</dbReference>
<dbReference type="InterPro" id="IPR029058">
    <property type="entry name" value="AB_hydrolase_fold"/>
</dbReference>
<dbReference type="Proteomes" id="UP000241647">
    <property type="component" value="Unassembled WGS sequence"/>
</dbReference>